<name>A0A0F7SNX9_PHARH</name>
<evidence type="ECO:0000256" key="1">
    <source>
        <dbReference type="SAM" id="Phobius"/>
    </source>
</evidence>
<evidence type="ECO:0000313" key="2">
    <source>
        <dbReference type="EMBL" id="CED83136.1"/>
    </source>
</evidence>
<protein>
    <submittedName>
        <fullName evidence="2">Uncharacterized protein</fullName>
    </submittedName>
</protein>
<keyword evidence="1" id="KW-1133">Transmembrane helix</keyword>
<accession>A0A0F7SNX9</accession>
<organism evidence="2">
    <name type="scientific">Phaffia rhodozyma</name>
    <name type="common">Yeast</name>
    <name type="synonym">Xanthophyllomyces dendrorhous</name>
    <dbReference type="NCBI Taxonomy" id="264483"/>
    <lineage>
        <taxon>Eukaryota</taxon>
        <taxon>Fungi</taxon>
        <taxon>Dikarya</taxon>
        <taxon>Basidiomycota</taxon>
        <taxon>Agaricomycotina</taxon>
        <taxon>Tremellomycetes</taxon>
        <taxon>Cystofilobasidiales</taxon>
        <taxon>Mrakiaceae</taxon>
        <taxon>Phaffia</taxon>
    </lineage>
</organism>
<sequence length="107" mass="11435">MAILASVPLLLHTLLLLPPSFKFLLDPPPSPPAVRPLVRSYAFLLLSTHLACLVLTFSLRPGSVILARLAIALAVYHFGPIGRAWGRLKNGELTGEMGGPGVDQKSV</sequence>
<dbReference type="AlphaFoldDB" id="A0A0F7SNX9"/>
<dbReference type="EMBL" id="LN483142">
    <property type="protein sequence ID" value="CED83136.1"/>
    <property type="molecule type" value="Genomic_DNA"/>
</dbReference>
<reference evidence="2" key="1">
    <citation type="submission" date="2014-08" db="EMBL/GenBank/DDBJ databases">
        <authorList>
            <person name="Sharma Rahul"/>
            <person name="Thines Marco"/>
        </authorList>
    </citation>
    <scope>NUCLEOTIDE SEQUENCE</scope>
</reference>
<feature type="transmembrane region" description="Helical" evidence="1">
    <location>
        <begin position="38"/>
        <end position="59"/>
    </location>
</feature>
<keyword evidence="1" id="KW-0472">Membrane</keyword>
<proteinExistence type="predicted"/>
<keyword evidence="1" id="KW-0812">Transmembrane</keyword>